<organism evidence="1 2">
    <name type="scientific">Nitrosospira multiformis</name>
    <dbReference type="NCBI Taxonomy" id="1231"/>
    <lineage>
        <taxon>Bacteria</taxon>
        <taxon>Pseudomonadati</taxon>
        <taxon>Pseudomonadota</taxon>
        <taxon>Betaproteobacteria</taxon>
        <taxon>Nitrosomonadales</taxon>
        <taxon>Nitrosomonadaceae</taxon>
        <taxon>Nitrosospira</taxon>
    </lineage>
</organism>
<comment type="caution">
    <text evidence="1">The sequence shown here is derived from an EMBL/GenBank/DDBJ whole genome shotgun (WGS) entry which is preliminary data.</text>
</comment>
<sequence length="76" mass="8893">MEMKLTDSQTADSLRFFQPRESKPCELSEFDKLEADRERLLILTGMAAPLYDRTLRQQITDALIATVRDMEARMRQ</sequence>
<dbReference type="AlphaFoldDB" id="A0A2T5IH51"/>
<evidence type="ECO:0000313" key="2">
    <source>
        <dbReference type="Proteomes" id="UP000244152"/>
    </source>
</evidence>
<accession>A0A2T5IH51</accession>
<dbReference type="Proteomes" id="UP000244152">
    <property type="component" value="Unassembled WGS sequence"/>
</dbReference>
<proteinExistence type="predicted"/>
<name>A0A2T5IH51_9PROT</name>
<gene>
    <name evidence="1" type="ORF">C8R21_102148</name>
</gene>
<reference evidence="1 2" key="1">
    <citation type="submission" date="2018-04" db="EMBL/GenBank/DDBJ databases">
        <title>Active sludge and wastewater microbial communities from Klosterneuburg, Austria.</title>
        <authorList>
            <person name="Wagner M."/>
        </authorList>
    </citation>
    <scope>NUCLEOTIDE SEQUENCE [LARGE SCALE GENOMIC DNA]</scope>
    <source>
        <strain evidence="1 2">Nl12</strain>
    </source>
</reference>
<evidence type="ECO:0000313" key="1">
    <source>
        <dbReference type="EMBL" id="PTQ83145.1"/>
    </source>
</evidence>
<protein>
    <submittedName>
        <fullName evidence="1">Uncharacterized protein</fullName>
    </submittedName>
</protein>
<dbReference type="EMBL" id="QAOK01000002">
    <property type="protein sequence ID" value="PTQ83145.1"/>
    <property type="molecule type" value="Genomic_DNA"/>
</dbReference>